<accession>A0A1Q5UPU7</accession>
<reference evidence="2 3" key="1">
    <citation type="submission" date="2016-10" db="EMBL/GenBank/DDBJ databases">
        <title>Genome sequence of the ascomycete fungus Penicillium subrubescens.</title>
        <authorList>
            <person name="De Vries R.P."/>
            <person name="Peng M."/>
            <person name="Dilokpimol A."/>
            <person name="Hilden K."/>
            <person name="Makela M.R."/>
            <person name="Grigoriev I."/>
            <person name="Riley R."/>
            <person name="Granchi Z."/>
        </authorList>
    </citation>
    <scope>NUCLEOTIDE SEQUENCE [LARGE SCALE GENOMIC DNA]</scope>
    <source>
        <strain evidence="2 3">CBS 132785</strain>
    </source>
</reference>
<dbReference type="AlphaFoldDB" id="A0A1Q5UPU7"/>
<dbReference type="EMBL" id="MNBE01000092">
    <property type="protein sequence ID" value="OKP14500.1"/>
    <property type="molecule type" value="Genomic_DNA"/>
</dbReference>
<sequence length="565" mass="65419">MRAGYRNGWIEGRAFHRDKEQKEFERLQRCGENDEEEEEEEEEAGQKSCSSSTGCGMVFRPDPSGLWWEDPAAFWLYEDDPEEGILTDDPNYEYQGASDYEILEYDSQASGDEGISENAKDVDNLERTEAEEWLFKVPGPDSPEFDTEFLPLDSPLGAPLYFKLNNGGRQANVAALAKASRLEHIGGPGCRHDQAYIGKHISTEEMRGCHTVQGILWKKPGSKPQSDDLEFEHESHYFLTGIAERMPSSGTWLDCYPVRYGADDRVTTETNFVLETATRLCNDRVDLDTLVHIRDRACIERKNFPVKYHEDVVDATDQCWQHKVGHEYLVANPVFVPGLRDILESAISTDESFSVHNSAFENRSLQAGRLLSQDPFLVLPPEISQRIASHLNSSDVASLRLSSRAFTHLPIWFFRQFVLHEMPWLYEAWSPQTNPYYWATVAARDLLDEKQVHANFIRDIEQRREIIRQYEPEIYDEFVANEPEWESPEHPSWQEILDIGPITLPRDKTNWYIVFCRIRSNWGRLKGLRNRARIWDNVKQVVNAIKKAREGVDFYLEEEEEGRRR</sequence>
<keyword evidence="3" id="KW-1185">Reference proteome</keyword>
<evidence type="ECO:0000313" key="3">
    <source>
        <dbReference type="Proteomes" id="UP000186955"/>
    </source>
</evidence>
<dbReference type="CDD" id="cd09917">
    <property type="entry name" value="F-box_SF"/>
    <property type="match status" value="1"/>
</dbReference>
<proteinExistence type="predicted"/>
<protein>
    <recommendedName>
        <fullName evidence="4">F-box domain-containing protein</fullName>
    </recommendedName>
</protein>
<evidence type="ECO:0000256" key="1">
    <source>
        <dbReference type="SAM" id="MobiDB-lite"/>
    </source>
</evidence>
<dbReference type="InterPro" id="IPR036047">
    <property type="entry name" value="F-box-like_dom_sf"/>
</dbReference>
<feature type="region of interest" description="Disordered" evidence="1">
    <location>
        <begin position="26"/>
        <end position="54"/>
    </location>
</feature>
<dbReference type="Proteomes" id="UP000186955">
    <property type="component" value="Unassembled WGS sequence"/>
</dbReference>
<feature type="compositionally biased region" description="Acidic residues" evidence="1">
    <location>
        <begin position="33"/>
        <end position="43"/>
    </location>
</feature>
<evidence type="ECO:0000313" key="2">
    <source>
        <dbReference type="EMBL" id="OKP14500.1"/>
    </source>
</evidence>
<gene>
    <name evidence="2" type="ORF">PENSUB_13988</name>
</gene>
<organism evidence="2 3">
    <name type="scientific">Penicillium subrubescens</name>
    <dbReference type="NCBI Taxonomy" id="1316194"/>
    <lineage>
        <taxon>Eukaryota</taxon>
        <taxon>Fungi</taxon>
        <taxon>Dikarya</taxon>
        <taxon>Ascomycota</taxon>
        <taxon>Pezizomycotina</taxon>
        <taxon>Eurotiomycetes</taxon>
        <taxon>Eurotiomycetidae</taxon>
        <taxon>Eurotiales</taxon>
        <taxon>Aspergillaceae</taxon>
        <taxon>Penicillium</taxon>
    </lineage>
</organism>
<dbReference type="SUPFAM" id="SSF81383">
    <property type="entry name" value="F-box domain"/>
    <property type="match status" value="1"/>
</dbReference>
<evidence type="ECO:0008006" key="4">
    <source>
        <dbReference type="Google" id="ProtNLM"/>
    </source>
</evidence>
<dbReference type="STRING" id="1316194.A0A1Q5UPU7"/>
<name>A0A1Q5UPU7_9EURO</name>
<comment type="caution">
    <text evidence="2">The sequence shown here is derived from an EMBL/GenBank/DDBJ whole genome shotgun (WGS) entry which is preliminary data.</text>
</comment>